<protein>
    <recommendedName>
        <fullName evidence="2">A-kinase anchor protein 7-like phosphoesterase domain-containing protein</fullName>
    </recommendedName>
</protein>
<gene>
    <name evidence="4" type="ORF">K489DRAFT_312111</name>
</gene>
<keyword evidence="3" id="KW-1185">Reference proteome</keyword>
<accession>A0A6J3MHH4</accession>
<dbReference type="OrthoDB" id="277832at2759"/>
<reference evidence="4" key="2">
    <citation type="submission" date="2020-04" db="EMBL/GenBank/DDBJ databases">
        <authorList>
            <consortium name="NCBI Genome Project"/>
        </authorList>
    </citation>
    <scope>NUCLEOTIDE SEQUENCE</scope>
    <source>
        <strain evidence="4">CBS 342.82</strain>
    </source>
</reference>
<dbReference type="RefSeq" id="XP_033463378.1">
    <property type="nucleotide sequence ID" value="XM_033600835.1"/>
</dbReference>
<name>A0A6J3MHH4_9PEZI</name>
<feature type="domain" description="A-kinase anchor protein 7-like phosphoesterase" evidence="2">
    <location>
        <begin position="12"/>
        <end position="242"/>
    </location>
</feature>
<dbReference type="Pfam" id="PF10469">
    <property type="entry name" value="AKAP7_NLS"/>
    <property type="match status" value="1"/>
</dbReference>
<dbReference type="GO" id="GO:0005634">
    <property type="term" value="C:nucleus"/>
    <property type="evidence" value="ECO:0007669"/>
    <property type="project" value="TreeGrafter"/>
</dbReference>
<organism evidence="4">
    <name type="scientific">Dissoconium aciculare CBS 342.82</name>
    <dbReference type="NCBI Taxonomy" id="1314786"/>
    <lineage>
        <taxon>Eukaryota</taxon>
        <taxon>Fungi</taxon>
        <taxon>Dikarya</taxon>
        <taxon>Ascomycota</taxon>
        <taxon>Pezizomycotina</taxon>
        <taxon>Dothideomycetes</taxon>
        <taxon>Dothideomycetidae</taxon>
        <taxon>Mycosphaerellales</taxon>
        <taxon>Dissoconiaceae</taxon>
        <taxon>Dissoconium</taxon>
    </lineage>
</organism>
<sequence>MKSSKSKRAPLTHFLCIPLITANSRPQLQKSLECFKARVGASSSNIHRNEADDDNTVTIPESAIRPVDSLHLTVGVMSLDGQKIDAAVSLLRTLTLDLSTTKRVDPIVVDLTGLASMHDPRNTSVLYCAPNDTTSRLQCLALSAQRAFRDSGFLIADDRPLKLHATIVNTIYVKGKMRQTNPFASTTEPFGPAQTADLGQGRHTNDSGKLDARGILEKFNDFVWAKDVVVDRLAICEMGVKKIFDDQGIIVREEYAEVVAVSLLPR</sequence>
<reference evidence="4" key="3">
    <citation type="submission" date="2025-08" db="UniProtKB">
        <authorList>
            <consortium name="RefSeq"/>
        </authorList>
    </citation>
    <scope>IDENTIFICATION</scope>
    <source>
        <strain evidence="4">CBS 342.82</strain>
    </source>
</reference>
<evidence type="ECO:0000313" key="3">
    <source>
        <dbReference type="Proteomes" id="UP000504637"/>
    </source>
</evidence>
<dbReference type="AlphaFoldDB" id="A0A6J3MHH4"/>
<proteinExistence type="predicted"/>
<dbReference type="InterPro" id="IPR009210">
    <property type="entry name" value="ASCC1"/>
</dbReference>
<dbReference type="Gene3D" id="3.90.1140.10">
    <property type="entry name" value="Cyclic phosphodiesterase"/>
    <property type="match status" value="1"/>
</dbReference>
<evidence type="ECO:0000313" key="4">
    <source>
        <dbReference type="RefSeq" id="XP_033463378.1"/>
    </source>
</evidence>
<dbReference type="GO" id="GO:0006307">
    <property type="term" value="P:DNA alkylation repair"/>
    <property type="evidence" value="ECO:0007669"/>
    <property type="project" value="InterPro"/>
</dbReference>
<dbReference type="InterPro" id="IPR019510">
    <property type="entry name" value="AKAP7-like_phosphoesterase"/>
</dbReference>
<dbReference type="PANTHER" id="PTHR13360:SF1">
    <property type="entry name" value="ACTIVATING SIGNAL COINTEGRATOR 1 COMPLEX SUBUNIT 1"/>
    <property type="match status" value="1"/>
</dbReference>
<dbReference type="Proteomes" id="UP000504637">
    <property type="component" value="Unplaced"/>
</dbReference>
<dbReference type="GO" id="GO:0006355">
    <property type="term" value="P:regulation of DNA-templated transcription"/>
    <property type="evidence" value="ECO:0007669"/>
    <property type="project" value="TreeGrafter"/>
</dbReference>
<feature type="region of interest" description="Disordered" evidence="1">
    <location>
        <begin position="183"/>
        <end position="205"/>
    </location>
</feature>
<dbReference type="GeneID" id="54358635"/>
<evidence type="ECO:0000259" key="2">
    <source>
        <dbReference type="Pfam" id="PF10469"/>
    </source>
</evidence>
<reference evidence="4" key="1">
    <citation type="submission" date="2020-01" db="EMBL/GenBank/DDBJ databases">
        <authorList>
            <consortium name="DOE Joint Genome Institute"/>
            <person name="Haridas S."/>
            <person name="Albert R."/>
            <person name="Binder M."/>
            <person name="Bloem J."/>
            <person name="Labutti K."/>
            <person name="Salamov A."/>
            <person name="Andreopoulos B."/>
            <person name="Baker S.E."/>
            <person name="Barry K."/>
            <person name="Bills G."/>
            <person name="Bluhm B.H."/>
            <person name="Cannon C."/>
            <person name="Castanera R."/>
            <person name="Culley D.E."/>
            <person name="Daum C."/>
            <person name="Ezra D."/>
            <person name="Gonzalez J.B."/>
            <person name="Henrissat B."/>
            <person name="Kuo A."/>
            <person name="Liang C."/>
            <person name="Lipzen A."/>
            <person name="Lutzoni F."/>
            <person name="Magnuson J."/>
            <person name="Mondo S."/>
            <person name="Nolan M."/>
            <person name="Ohm R."/>
            <person name="Pangilinan J."/>
            <person name="Park H.-J."/>
            <person name="Ramirez L."/>
            <person name="Alfaro M."/>
            <person name="Sun H."/>
            <person name="Tritt A."/>
            <person name="Yoshinaga Y."/>
            <person name="Zwiers L.-H."/>
            <person name="Turgeon B.G."/>
            <person name="Goodwin S.B."/>
            <person name="Spatafora J.W."/>
            <person name="Crous P.W."/>
            <person name="Grigoriev I.V."/>
        </authorList>
    </citation>
    <scope>NUCLEOTIDE SEQUENCE</scope>
    <source>
        <strain evidence="4">CBS 342.82</strain>
    </source>
</reference>
<dbReference type="PANTHER" id="PTHR13360">
    <property type="entry name" value="ACTIVATING SIGNAL COINTEGRATOR 1 COMPLEX SUBUNIT 1"/>
    <property type="match status" value="1"/>
</dbReference>
<evidence type="ECO:0000256" key="1">
    <source>
        <dbReference type="SAM" id="MobiDB-lite"/>
    </source>
</evidence>